<name>A0A8H7W602_9HELO</name>
<accession>A0A8H7W602</accession>
<gene>
    <name evidence="1" type="ORF">IFR04_010250</name>
</gene>
<protein>
    <submittedName>
        <fullName evidence="1">Uncharacterized protein</fullName>
    </submittedName>
</protein>
<organism evidence="1 2">
    <name type="scientific">Cadophora malorum</name>
    <dbReference type="NCBI Taxonomy" id="108018"/>
    <lineage>
        <taxon>Eukaryota</taxon>
        <taxon>Fungi</taxon>
        <taxon>Dikarya</taxon>
        <taxon>Ascomycota</taxon>
        <taxon>Pezizomycotina</taxon>
        <taxon>Leotiomycetes</taxon>
        <taxon>Helotiales</taxon>
        <taxon>Ploettnerulaceae</taxon>
        <taxon>Cadophora</taxon>
    </lineage>
</organism>
<reference evidence="1" key="1">
    <citation type="submission" date="2021-02" db="EMBL/GenBank/DDBJ databases">
        <title>Genome sequence Cadophora malorum strain M34.</title>
        <authorList>
            <person name="Stefanovic E."/>
            <person name="Vu D."/>
            <person name="Scully C."/>
            <person name="Dijksterhuis J."/>
            <person name="Roader J."/>
            <person name="Houbraken J."/>
        </authorList>
    </citation>
    <scope>NUCLEOTIDE SEQUENCE</scope>
    <source>
        <strain evidence="1">M34</strain>
    </source>
</reference>
<evidence type="ECO:0000313" key="1">
    <source>
        <dbReference type="EMBL" id="KAG4416607.1"/>
    </source>
</evidence>
<evidence type="ECO:0000313" key="2">
    <source>
        <dbReference type="Proteomes" id="UP000664132"/>
    </source>
</evidence>
<keyword evidence="2" id="KW-1185">Reference proteome</keyword>
<comment type="caution">
    <text evidence="1">The sequence shown here is derived from an EMBL/GenBank/DDBJ whole genome shotgun (WGS) entry which is preliminary data.</text>
</comment>
<proteinExistence type="predicted"/>
<sequence length="140" mass="16244">MSESPSTTPTDRPQPDLSTLVHTFLKPTSPYLHRLSNPSLLQRVIQQLAVLRPISTLPNPSVERSIRDWAFRTLPARPVGQSHGTGPTLSLLVEVIANIKKAVEEGMKILRGDKWEWGDQSPRIELWRKRWRWRRRYLMD</sequence>
<dbReference type="Proteomes" id="UP000664132">
    <property type="component" value="Unassembled WGS sequence"/>
</dbReference>
<dbReference type="AlphaFoldDB" id="A0A8H7W602"/>
<dbReference type="EMBL" id="JAFJYH010000180">
    <property type="protein sequence ID" value="KAG4416607.1"/>
    <property type="molecule type" value="Genomic_DNA"/>
</dbReference>